<keyword evidence="5 7" id="KW-0472">Membrane</keyword>
<evidence type="ECO:0000256" key="5">
    <source>
        <dbReference type="ARBA" id="ARBA00023136"/>
    </source>
</evidence>
<evidence type="ECO:0000256" key="7">
    <source>
        <dbReference type="SAM" id="Phobius"/>
    </source>
</evidence>
<dbReference type="GO" id="GO:0005886">
    <property type="term" value="C:plasma membrane"/>
    <property type="evidence" value="ECO:0007669"/>
    <property type="project" value="UniProtKB-SubCell"/>
</dbReference>
<dbReference type="AlphaFoldDB" id="A0A2W7S5R9"/>
<reference evidence="8 9" key="1">
    <citation type="submission" date="2018-06" db="EMBL/GenBank/DDBJ databases">
        <title>Genomic Encyclopedia of Archaeal and Bacterial Type Strains, Phase II (KMG-II): from individual species to whole genera.</title>
        <authorList>
            <person name="Goeker M."/>
        </authorList>
    </citation>
    <scope>NUCLEOTIDE SEQUENCE [LARGE SCALE GENOMIC DNA]</scope>
    <source>
        <strain evidence="8 9">DSM 23241</strain>
    </source>
</reference>
<name>A0A2W7S5R9_9BACT</name>
<evidence type="ECO:0000313" key="9">
    <source>
        <dbReference type="Proteomes" id="UP000249720"/>
    </source>
</evidence>
<evidence type="ECO:0000256" key="6">
    <source>
        <dbReference type="ARBA" id="ARBA00023315"/>
    </source>
</evidence>
<dbReference type="PANTHER" id="PTHR30606:SF10">
    <property type="entry name" value="PHOSPHATIDYLINOSITOL MANNOSIDE ACYLTRANSFERASE"/>
    <property type="match status" value="1"/>
</dbReference>
<dbReference type="OrthoDB" id="9801955at2"/>
<proteinExistence type="predicted"/>
<evidence type="ECO:0000256" key="1">
    <source>
        <dbReference type="ARBA" id="ARBA00004533"/>
    </source>
</evidence>
<accession>A0A2W7S5R9</accession>
<dbReference type="RefSeq" id="WP_111295431.1">
    <property type="nucleotide sequence ID" value="NZ_QKZV01000005.1"/>
</dbReference>
<dbReference type="PANTHER" id="PTHR30606">
    <property type="entry name" value="LIPID A BIOSYNTHESIS LAUROYL ACYLTRANSFERASE"/>
    <property type="match status" value="1"/>
</dbReference>
<keyword evidence="2" id="KW-1003">Cell membrane</keyword>
<dbReference type="Pfam" id="PF03279">
    <property type="entry name" value="Lip_A_acyltrans"/>
    <property type="match status" value="1"/>
</dbReference>
<dbReference type="EMBL" id="QKZV01000005">
    <property type="protein sequence ID" value="PZX62309.1"/>
    <property type="molecule type" value="Genomic_DNA"/>
</dbReference>
<organism evidence="8 9">
    <name type="scientific">Hydrotalea sandarakina</name>
    <dbReference type="NCBI Taxonomy" id="1004304"/>
    <lineage>
        <taxon>Bacteria</taxon>
        <taxon>Pseudomonadati</taxon>
        <taxon>Bacteroidota</taxon>
        <taxon>Chitinophagia</taxon>
        <taxon>Chitinophagales</taxon>
        <taxon>Chitinophagaceae</taxon>
        <taxon>Hydrotalea</taxon>
    </lineage>
</organism>
<dbReference type="InterPro" id="IPR004960">
    <property type="entry name" value="LipA_acyltrans"/>
</dbReference>
<keyword evidence="3" id="KW-0997">Cell inner membrane</keyword>
<dbReference type="CDD" id="cd07984">
    <property type="entry name" value="LPLAT_LABLAT-like"/>
    <property type="match status" value="1"/>
</dbReference>
<evidence type="ECO:0000256" key="4">
    <source>
        <dbReference type="ARBA" id="ARBA00022679"/>
    </source>
</evidence>
<keyword evidence="7" id="KW-1133">Transmembrane helix</keyword>
<keyword evidence="9" id="KW-1185">Reference proteome</keyword>
<dbReference type="GO" id="GO:0009247">
    <property type="term" value="P:glycolipid biosynthetic process"/>
    <property type="evidence" value="ECO:0007669"/>
    <property type="project" value="UniProtKB-ARBA"/>
</dbReference>
<sequence>MYYIVYALFYLISLLPWRVLYWISDLAYVVIYYLVGYRKQVVYNNLAIAFPEKTEAERKKIAKEFYRQFTDTFVEVIKLVSISEKELEKRVKTDTEILNQLYAEGKNAQLLLGHFFNWEYANVAYARKLMHRFLVVYKPIENKVFNRLFYHIRSRFGTRLISSSNFKKEFTQEAVPPYALILVGDQNPGKPDNSYWFSFFGKPAPFVKGPELSARHNNTAVIFCSFYRIKRGYYDSKLHLYTTDPKSLPEASITKAMITFIESEIKTRPANYLWSHRRWKWTFDPEKHGHLLK</sequence>
<feature type="transmembrane region" description="Helical" evidence="7">
    <location>
        <begin position="6"/>
        <end position="35"/>
    </location>
</feature>
<keyword evidence="6" id="KW-0012">Acyltransferase</keyword>
<comment type="caution">
    <text evidence="8">The sequence shown here is derived from an EMBL/GenBank/DDBJ whole genome shotgun (WGS) entry which is preliminary data.</text>
</comment>
<protein>
    <submittedName>
        <fullName evidence="8">KDO2-lipid IV(A) lauroyltransferase</fullName>
    </submittedName>
</protein>
<evidence type="ECO:0000256" key="2">
    <source>
        <dbReference type="ARBA" id="ARBA00022475"/>
    </source>
</evidence>
<gene>
    <name evidence="8" type="ORF">LX80_01791</name>
</gene>
<comment type="subcellular location">
    <subcellularLocation>
        <location evidence="1">Cell inner membrane</location>
    </subcellularLocation>
</comment>
<dbReference type="PIRSF" id="PIRSF026649">
    <property type="entry name" value="MsbB"/>
    <property type="match status" value="1"/>
</dbReference>
<dbReference type="Proteomes" id="UP000249720">
    <property type="component" value="Unassembled WGS sequence"/>
</dbReference>
<keyword evidence="4 8" id="KW-0808">Transferase</keyword>
<dbReference type="GO" id="GO:0016746">
    <property type="term" value="F:acyltransferase activity"/>
    <property type="evidence" value="ECO:0007669"/>
    <property type="project" value="UniProtKB-KW"/>
</dbReference>
<evidence type="ECO:0000313" key="8">
    <source>
        <dbReference type="EMBL" id="PZX62309.1"/>
    </source>
</evidence>
<evidence type="ECO:0000256" key="3">
    <source>
        <dbReference type="ARBA" id="ARBA00022519"/>
    </source>
</evidence>
<keyword evidence="7" id="KW-0812">Transmembrane</keyword>